<proteinExistence type="predicted"/>
<dbReference type="SMART" id="SM00563">
    <property type="entry name" value="PlsC"/>
    <property type="match status" value="1"/>
</dbReference>
<keyword evidence="2" id="KW-0808">Transferase</keyword>
<evidence type="ECO:0000256" key="3">
    <source>
        <dbReference type="ARBA" id="ARBA00023315"/>
    </source>
</evidence>
<dbReference type="Pfam" id="PF01553">
    <property type="entry name" value="Acyltransferase"/>
    <property type="match status" value="1"/>
</dbReference>
<evidence type="ECO:0000313" key="6">
    <source>
        <dbReference type="Proteomes" id="UP001281305"/>
    </source>
</evidence>
<dbReference type="EMBL" id="CP146606">
    <property type="protein sequence ID" value="WYK19095.1"/>
    <property type="molecule type" value="Genomic_DNA"/>
</dbReference>
<evidence type="ECO:0000256" key="2">
    <source>
        <dbReference type="ARBA" id="ARBA00022679"/>
    </source>
</evidence>
<organism evidence="5 6">
    <name type="scientific">Roseovarius rhodophyticola</name>
    <dbReference type="NCBI Taxonomy" id="3080827"/>
    <lineage>
        <taxon>Bacteria</taxon>
        <taxon>Pseudomonadati</taxon>
        <taxon>Pseudomonadota</taxon>
        <taxon>Alphaproteobacteria</taxon>
        <taxon>Rhodobacterales</taxon>
        <taxon>Roseobacteraceae</taxon>
        <taxon>Roseovarius</taxon>
    </lineage>
</organism>
<gene>
    <name evidence="5" type="ORF">RZS32_004215</name>
</gene>
<dbReference type="GO" id="GO:0016746">
    <property type="term" value="F:acyltransferase activity"/>
    <property type="evidence" value="ECO:0007669"/>
    <property type="project" value="UniProtKB-KW"/>
</dbReference>
<dbReference type="Proteomes" id="UP001281305">
    <property type="component" value="Chromosome"/>
</dbReference>
<protein>
    <submittedName>
        <fullName evidence="5">Lysophospholipid acyltransferase family protein</fullName>
    </submittedName>
</protein>
<reference evidence="5 6" key="1">
    <citation type="submission" date="2024-02" db="EMBL/GenBank/DDBJ databases">
        <title>Roseovarius strain W115 nov., isolated from a marine algae.</title>
        <authorList>
            <person name="Lee M.W."/>
            <person name="Lee J.K."/>
            <person name="Kim J.M."/>
            <person name="Choi D.G."/>
            <person name="Baek J.H."/>
            <person name="Bayburt H."/>
            <person name="Jung J.J."/>
            <person name="Han D.M."/>
            <person name="Jeon C.O."/>
        </authorList>
    </citation>
    <scope>NUCLEOTIDE SEQUENCE [LARGE SCALE GENOMIC DNA]</scope>
    <source>
        <strain evidence="5 6">W115</strain>
    </source>
</reference>
<dbReference type="PANTHER" id="PTHR10434:SF11">
    <property type="entry name" value="1-ACYL-SN-GLYCEROL-3-PHOSPHATE ACYLTRANSFERASE"/>
    <property type="match status" value="1"/>
</dbReference>
<name>A0ABZ2TIZ2_9RHOB</name>
<dbReference type="InterPro" id="IPR002123">
    <property type="entry name" value="Plipid/glycerol_acylTrfase"/>
</dbReference>
<keyword evidence="3 5" id="KW-0012">Acyltransferase</keyword>
<evidence type="ECO:0000256" key="1">
    <source>
        <dbReference type="ARBA" id="ARBA00005189"/>
    </source>
</evidence>
<keyword evidence="6" id="KW-1185">Reference proteome</keyword>
<evidence type="ECO:0000313" key="5">
    <source>
        <dbReference type="EMBL" id="WYK19095.1"/>
    </source>
</evidence>
<sequence length="224" mass="24742">MGQPLFKQFLAWITGNAITTFARFITAVRAIWDGVEPVPAQRVYFANHTSNGDFILIWTVLPPNLRSRTRPVAGADYWLTSPLRTFIGRDVFNAVLIDRNSETRTDDPMQLILDGIDTGASLIIFPEGTRNMTDAPLLPFKSGIFNISEARPEVDLVPVWIDNLNDVMPKGKLVPIPLLCTVTFGAPIRAEAGEAREDFLKRAEAALLNLAPKDKQPVDAEVAA</sequence>
<evidence type="ECO:0000259" key="4">
    <source>
        <dbReference type="SMART" id="SM00563"/>
    </source>
</evidence>
<dbReference type="SUPFAM" id="SSF69593">
    <property type="entry name" value="Glycerol-3-phosphate (1)-acyltransferase"/>
    <property type="match status" value="1"/>
</dbReference>
<comment type="pathway">
    <text evidence="1">Lipid metabolism.</text>
</comment>
<feature type="domain" description="Phospholipid/glycerol acyltransferase" evidence="4">
    <location>
        <begin position="42"/>
        <end position="164"/>
    </location>
</feature>
<dbReference type="PANTHER" id="PTHR10434">
    <property type="entry name" value="1-ACYL-SN-GLYCEROL-3-PHOSPHATE ACYLTRANSFERASE"/>
    <property type="match status" value="1"/>
</dbReference>
<dbReference type="CDD" id="cd07989">
    <property type="entry name" value="LPLAT_AGPAT-like"/>
    <property type="match status" value="1"/>
</dbReference>
<accession>A0ABZ2TIZ2</accession>